<evidence type="ECO:0000313" key="3">
    <source>
        <dbReference type="Proteomes" id="UP000218231"/>
    </source>
</evidence>
<dbReference type="AlphaFoldDB" id="A0A2A2LQB1"/>
<dbReference type="Proteomes" id="UP000218231">
    <property type="component" value="Unassembled WGS sequence"/>
</dbReference>
<gene>
    <name evidence="2" type="ORF">WR25_05995</name>
</gene>
<feature type="region of interest" description="Disordered" evidence="1">
    <location>
        <begin position="257"/>
        <end position="285"/>
    </location>
</feature>
<reference evidence="2 3" key="1">
    <citation type="journal article" date="2017" name="Curr. Biol.">
        <title>Genome architecture and evolution of a unichromosomal asexual nematode.</title>
        <authorList>
            <person name="Fradin H."/>
            <person name="Zegar C."/>
            <person name="Gutwein M."/>
            <person name="Lucas J."/>
            <person name="Kovtun M."/>
            <person name="Corcoran D."/>
            <person name="Baugh L.R."/>
            <person name="Kiontke K."/>
            <person name="Gunsalus K."/>
            <person name="Fitch D.H."/>
            <person name="Piano F."/>
        </authorList>
    </citation>
    <scope>NUCLEOTIDE SEQUENCE [LARGE SCALE GENOMIC DNA]</scope>
    <source>
        <strain evidence="2">PF1309</strain>
    </source>
</reference>
<dbReference type="OrthoDB" id="10253954at2759"/>
<name>A0A2A2LQB1_9BILA</name>
<evidence type="ECO:0000313" key="2">
    <source>
        <dbReference type="EMBL" id="PAV88414.1"/>
    </source>
</evidence>
<proteinExistence type="predicted"/>
<organism evidence="2 3">
    <name type="scientific">Diploscapter pachys</name>
    <dbReference type="NCBI Taxonomy" id="2018661"/>
    <lineage>
        <taxon>Eukaryota</taxon>
        <taxon>Metazoa</taxon>
        <taxon>Ecdysozoa</taxon>
        <taxon>Nematoda</taxon>
        <taxon>Chromadorea</taxon>
        <taxon>Rhabditida</taxon>
        <taxon>Rhabditina</taxon>
        <taxon>Rhabditomorpha</taxon>
        <taxon>Rhabditoidea</taxon>
        <taxon>Rhabditidae</taxon>
        <taxon>Diploscapter</taxon>
    </lineage>
</organism>
<dbReference type="STRING" id="2018661.A0A2A2LQB1"/>
<evidence type="ECO:0000256" key="1">
    <source>
        <dbReference type="SAM" id="MobiDB-lite"/>
    </source>
</evidence>
<feature type="compositionally biased region" description="Low complexity" evidence="1">
    <location>
        <begin position="263"/>
        <end position="274"/>
    </location>
</feature>
<sequence length="285" mass="32800">MITASERPPLFHEHILSLSALSRLSSTIGLTRKRKGRYFWYFWIEKKARDVVRAREEERGSLIRNIHFIYNGEYVNVTFLKSIFAYLWNIIQIIPPKTFCQIQKRIILHEKILFQHYPTFIHNKGKANYGPFIVEVLNYHQYPAMTSHMVKVMKRVDPPTRGNKGPPKVPTLEGHPAYQVNRPMVMPGQSFRFKPMYRGRFRELSHVPMDASIMSEDGTGGTSGNRFLVPGSSLPRTQSCGIVFDDGRFNEVQQYQPEHSIHNHPQPNSPPSSSKTFSCVDLAGP</sequence>
<protein>
    <submittedName>
        <fullName evidence="2">Uncharacterized protein</fullName>
    </submittedName>
</protein>
<comment type="caution">
    <text evidence="2">The sequence shown here is derived from an EMBL/GenBank/DDBJ whole genome shotgun (WGS) entry which is preliminary data.</text>
</comment>
<dbReference type="EMBL" id="LIAE01006519">
    <property type="protein sequence ID" value="PAV88413.1"/>
    <property type="molecule type" value="Genomic_DNA"/>
</dbReference>
<accession>A0A2A2LQB1</accession>
<keyword evidence="3" id="KW-1185">Reference proteome</keyword>
<dbReference type="EMBL" id="LIAE01006519">
    <property type="protein sequence ID" value="PAV88414.1"/>
    <property type="molecule type" value="Genomic_DNA"/>
</dbReference>